<keyword evidence="1" id="KW-0805">Transcription regulation</keyword>
<evidence type="ECO:0000256" key="3">
    <source>
        <dbReference type="ARBA" id="ARBA00023163"/>
    </source>
</evidence>
<evidence type="ECO:0000256" key="2">
    <source>
        <dbReference type="ARBA" id="ARBA00023125"/>
    </source>
</evidence>
<evidence type="ECO:0000259" key="4">
    <source>
        <dbReference type="PROSITE" id="PS01124"/>
    </source>
</evidence>
<sequence length="319" mass="34823">MVDPLAEVVTLLQPAARFSKAVVGAGSWHVRRSDAGQPFYCVVLEGACRLVLDGREPIELRSGDFVLIPAAYGVGMSSLAPFAEDTPETLPVALATGEFRIGDQEGPADLRMLAGHCSFGSPDAGLLVSLLPQLVHVRGEPRLTTLVQLVRDEFREWRPAREIILARLIEVLLIEALRSTAGTEVSPGLVRGLADERLAVAIRRMHESPTRAWTVAQLAKEAALSRSAFFERFNRAVGVAPMEYLLAWRMALAKNMLRQNEGSVAEIAERVGYGSASAFSVAFTRHVGLPPVRYAREQTELVTLTDSTFRGNHAGRLEQ</sequence>
<dbReference type="eggNOG" id="COG2207">
    <property type="taxonomic scope" value="Bacteria"/>
</dbReference>
<dbReference type="GO" id="GO:0043565">
    <property type="term" value="F:sequence-specific DNA binding"/>
    <property type="evidence" value="ECO:0007669"/>
    <property type="project" value="InterPro"/>
</dbReference>
<dbReference type="Pfam" id="PF12852">
    <property type="entry name" value="Cupin_6"/>
    <property type="match status" value="1"/>
</dbReference>
<dbReference type="SMART" id="SM00342">
    <property type="entry name" value="HTH_ARAC"/>
    <property type="match status" value="1"/>
</dbReference>
<dbReference type="PANTHER" id="PTHR43436:SF2">
    <property type="entry name" value="ARAC_XYLS FAMILY TRANSCRIPTIONAL REGULATOR"/>
    <property type="match status" value="1"/>
</dbReference>
<dbReference type="EMBL" id="CP001016">
    <property type="protein sequence ID" value="ACB95456.1"/>
    <property type="molecule type" value="Genomic_DNA"/>
</dbReference>
<dbReference type="InterPro" id="IPR018062">
    <property type="entry name" value="HTH_AraC-typ_CS"/>
</dbReference>
<accession>B2IDM0</accession>
<keyword evidence="3" id="KW-0804">Transcription</keyword>
<dbReference type="InterPro" id="IPR018060">
    <property type="entry name" value="HTH_AraC"/>
</dbReference>
<reference evidence="5 6" key="2">
    <citation type="journal article" date="2010" name="J. Bacteriol.">
        <title>Complete genome sequence of Beijerinckia indica subsp. indica.</title>
        <authorList>
            <person name="Tamas I."/>
            <person name="Dedysh S.N."/>
            <person name="Liesack W."/>
            <person name="Stott M.B."/>
            <person name="Alam M."/>
            <person name="Murrell J.C."/>
            <person name="Dunfield P.F."/>
        </authorList>
    </citation>
    <scope>NUCLEOTIDE SEQUENCE [LARGE SCALE GENOMIC DNA]</scope>
    <source>
        <strain evidence="6">ATCC 9039 / DSM 1715 / NCIMB 8712</strain>
    </source>
</reference>
<dbReference type="AlphaFoldDB" id="B2IDM0"/>
<dbReference type="OrthoDB" id="9783876at2"/>
<dbReference type="Pfam" id="PF12833">
    <property type="entry name" value="HTH_18"/>
    <property type="match status" value="1"/>
</dbReference>
<dbReference type="GO" id="GO:0003700">
    <property type="term" value="F:DNA-binding transcription factor activity"/>
    <property type="evidence" value="ECO:0007669"/>
    <property type="project" value="InterPro"/>
</dbReference>
<dbReference type="PANTHER" id="PTHR43436">
    <property type="entry name" value="ARAC-FAMILY TRANSCRIPTIONAL REGULATOR"/>
    <property type="match status" value="1"/>
</dbReference>
<dbReference type="InterPro" id="IPR009057">
    <property type="entry name" value="Homeodomain-like_sf"/>
</dbReference>
<dbReference type="HOGENOM" id="CLU_000445_81_0_5"/>
<dbReference type="InterPro" id="IPR032783">
    <property type="entry name" value="AraC_lig"/>
</dbReference>
<dbReference type="Gene3D" id="1.10.10.60">
    <property type="entry name" value="Homeodomain-like"/>
    <property type="match status" value="2"/>
</dbReference>
<dbReference type="PROSITE" id="PS01124">
    <property type="entry name" value="HTH_ARAC_FAMILY_2"/>
    <property type="match status" value="1"/>
</dbReference>
<dbReference type="PROSITE" id="PS00041">
    <property type="entry name" value="HTH_ARAC_FAMILY_1"/>
    <property type="match status" value="1"/>
</dbReference>
<dbReference type="RefSeq" id="WP_012384813.1">
    <property type="nucleotide sequence ID" value="NC_010581.1"/>
</dbReference>
<dbReference type="KEGG" id="bid:Bind_1829"/>
<dbReference type="SUPFAM" id="SSF51182">
    <property type="entry name" value="RmlC-like cupins"/>
    <property type="match status" value="1"/>
</dbReference>
<organism evidence="5 6">
    <name type="scientific">Beijerinckia indica subsp. indica (strain ATCC 9039 / DSM 1715 / NCIMB 8712)</name>
    <dbReference type="NCBI Taxonomy" id="395963"/>
    <lineage>
        <taxon>Bacteria</taxon>
        <taxon>Pseudomonadati</taxon>
        <taxon>Pseudomonadota</taxon>
        <taxon>Alphaproteobacteria</taxon>
        <taxon>Hyphomicrobiales</taxon>
        <taxon>Beijerinckiaceae</taxon>
        <taxon>Beijerinckia</taxon>
    </lineage>
</organism>
<name>B2IDM0_BEII9</name>
<keyword evidence="2" id="KW-0238">DNA-binding</keyword>
<dbReference type="InterPro" id="IPR011051">
    <property type="entry name" value="RmlC_Cupin_sf"/>
</dbReference>
<dbReference type="SUPFAM" id="SSF46689">
    <property type="entry name" value="Homeodomain-like"/>
    <property type="match status" value="2"/>
</dbReference>
<evidence type="ECO:0000313" key="5">
    <source>
        <dbReference type="EMBL" id="ACB95456.1"/>
    </source>
</evidence>
<evidence type="ECO:0000313" key="6">
    <source>
        <dbReference type="Proteomes" id="UP000001695"/>
    </source>
</evidence>
<gene>
    <name evidence="5" type="ordered locus">Bind_1829</name>
</gene>
<dbReference type="STRING" id="395963.Bind_1829"/>
<protein>
    <submittedName>
        <fullName evidence="5">Transcriptional regulator, AraC family</fullName>
    </submittedName>
</protein>
<feature type="domain" description="HTH araC/xylS-type" evidence="4">
    <location>
        <begin position="196"/>
        <end position="297"/>
    </location>
</feature>
<reference evidence="6" key="1">
    <citation type="submission" date="2008-03" db="EMBL/GenBank/DDBJ databases">
        <title>Complete sequence of chromosome of Beijerinckia indica subsp. indica ATCC 9039.</title>
        <authorList>
            <consortium name="US DOE Joint Genome Institute"/>
            <person name="Copeland A."/>
            <person name="Lucas S."/>
            <person name="Lapidus A."/>
            <person name="Glavina del Rio T."/>
            <person name="Dalin E."/>
            <person name="Tice H."/>
            <person name="Bruce D."/>
            <person name="Goodwin L."/>
            <person name="Pitluck S."/>
            <person name="LaButti K."/>
            <person name="Schmutz J."/>
            <person name="Larimer F."/>
            <person name="Land M."/>
            <person name="Hauser L."/>
            <person name="Kyrpides N."/>
            <person name="Mikhailova N."/>
            <person name="Dunfield P.F."/>
            <person name="Dedysh S.N."/>
            <person name="Liesack W."/>
            <person name="Saw J.H."/>
            <person name="Alam M."/>
            <person name="Chen Y."/>
            <person name="Murrell J.C."/>
            <person name="Richardson P."/>
        </authorList>
    </citation>
    <scope>NUCLEOTIDE SEQUENCE [LARGE SCALE GENOMIC DNA]</scope>
    <source>
        <strain evidence="6">ATCC 9039 / DSM 1715 / NCIMB 8712</strain>
    </source>
</reference>
<dbReference type="Proteomes" id="UP000001695">
    <property type="component" value="Chromosome"/>
</dbReference>
<keyword evidence="6" id="KW-1185">Reference proteome</keyword>
<evidence type="ECO:0000256" key="1">
    <source>
        <dbReference type="ARBA" id="ARBA00023015"/>
    </source>
</evidence>
<proteinExistence type="predicted"/>